<protein>
    <submittedName>
        <fullName evidence="3">Uncharacterized protein</fullName>
    </submittedName>
</protein>
<reference evidence="3" key="1">
    <citation type="submission" date="2021-02" db="EMBL/GenBank/DDBJ databases">
        <authorList>
            <person name="Dougan E. K."/>
            <person name="Rhodes N."/>
            <person name="Thang M."/>
            <person name="Chan C."/>
        </authorList>
    </citation>
    <scope>NUCLEOTIDE SEQUENCE</scope>
</reference>
<dbReference type="PANTHER" id="PTHR48125:SF12">
    <property type="entry name" value="AT HOOK TRANSCRIPTION FACTOR FAMILY-RELATED"/>
    <property type="match status" value="1"/>
</dbReference>
<gene>
    <name evidence="3" type="ORF">SNEC2469_LOCUS24793</name>
</gene>
<dbReference type="InterPro" id="IPR011010">
    <property type="entry name" value="DNA_brk_join_enz"/>
</dbReference>
<comment type="caution">
    <text evidence="3">The sequence shown here is derived from an EMBL/GenBank/DDBJ whole genome shotgun (WGS) entry which is preliminary data.</text>
</comment>
<dbReference type="EMBL" id="CAJNJA010048197">
    <property type="protein sequence ID" value="CAE7829539.1"/>
    <property type="molecule type" value="Genomic_DNA"/>
</dbReference>
<organism evidence="3 4">
    <name type="scientific">Symbiodinium necroappetens</name>
    <dbReference type="NCBI Taxonomy" id="1628268"/>
    <lineage>
        <taxon>Eukaryota</taxon>
        <taxon>Sar</taxon>
        <taxon>Alveolata</taxon>
        <taxon>Dinophyceae</taxon>
        <taxon>Suessiales</taxon>
        <taxon>Symbiodiniaceae</taxon>
        <taxon>Symbiodinium</taxon>
    </lineage>
</organism>
<dbReference type="GO" id="GO:0006310">
    <property type="term" value="P:DNA recombination"/>
    <property type="evidence" value="ECO:0007669"/>
    <property type="project" value="UniProtKB-KW"/>
</dbReference>
<dbReference type="InterPro" id="IPR013762">
    <property type="entry name" value="Integrase-like_cat_sf"/>
</dbReference>
<evidence type="ECO:0000313" key="3">
    <source>
        <dbReference type="EMBL" id="CAE7829539.1"/>
    </source>
</evidence>
<dbReference type="GO" id="GO:0003677">
    <property type="term" value="F:DNA binding"/>
    <property type="evidence" value="ECO:0007669"/>
    <property type="project" value="InterPro"/>
</dbReference>
<evidence type="ECO:0000313" key="4">
    <source>
        <dbReference type="Proteomes" id="UP000601435"/>
    </source>
</evidence>
<dbReference type="PANTHER" id="PTHR48125">
    <property type="entry name" value="LP07818P1"/>
    <property type="match status" value="1"/>
</dbReference>
<name>A0A812ZK03_9DINO</name>
<dbReference type="Gene3D" id="1.10.443.10">
    <property type="entry name" value="Intergrase catalytic core"/>
    <property type="match status" value="1"/>
</dbReference>
<feature type="non-terminal residue" evidence="3">
    <location>
        <position position="1"/>
    </location>
</feature>
<feature type="region of interest" description="Disordered" evidence="2">
    <location>
        <begin position="218"/>
        <end position="249"/>
    </location>
</feature>
<feature type="region of interest" description="Disordered" evidence="2">
    <location>
        <begin position="413"/>
        <end position="432"/>
    </location>
</feature>
<sequence>MDFGTLTSFETGSVELLEFSWPPAAEDQAPQVCLAYVIMKRPSGFLLCVPDGFLSQTELEQGQQAGEEGPVPALIVDLAAHLADQLSPADMSADDLVCFRPASPSVFPLASEVLRQAKEWLQTDGTLPADRSGYHTAVPPNRAKTAKPKRPTMAQLATQQAKVMEVVAAVVDRLDSIVAQGGKAPSPEPVPSPQPALPHPVLGQPLAQAVLPPFQSVPKNLAATLGPPPHTRQMPPAAPEQVDLEEKGQQGLQTGELQGAGQDASLASAVLAQSQALVALVTQLSGSADPLLEVSFLRYLERHGGYSAQPLLGLVAWQVAQALDLMAIGATDGAKDCLSLLLLMLDQTAHDRGNSSLGWLLTLQADPPSNLFAAQTPVPGSNLQSFSPLAEQRWITTALAYAKELETIASRITESQPKQGPPKPPAKPPAPLLVSTSVEEAPLSKKQLRAAQWAARKAPEVPARPSPDGCGPDNDRADVFPLQGQVFSEAGNTQLSRSARATFRDDVARCTSLSPIQAQVYARLSEVVVFLHDQGFEASGYPASAVPPAGFVPHATGGPEALNPYRNILADQVVLHGRGSWNLAAHLGPDLYLPYVEPDCFRFPGTGGPCATFQGESKAELFKMVLLWDARGLLGLTAGPLPDRLLTRVFGAYKAPGKQRQIGDRRGQNSWESRLVGPSKWLPTGPLLCRIHVPLGCCLVGSVTDRRDFYTQASISPQRASTNIVGPALPLEWFAGTAAEARFRQRPKDHCTDPALYADQIDFRRPSLLASGRRLVHPTFHALFQGDAGGVEFATAGHQGLLESSGCLLGPGRLQASHPVSATGPWQGLIIDDFFALAVQPGSFRSGSPSPSSALVDLAKAGYARESVLGSDDKDVRDQRHFKVAGAEIDASEPTVAAGMTLCGYPVVKRMALAAASVRAAQCPALSEELVSTEAASSSPGSDLKPLSRATASELQLLAVLAPVAVSNLAAEPSPQVFASDASMEKGAVCSTKVAPEVALQMWLASDFKGAAVRFDFLDVGEPSPLRGEAKVVPLLPRFVPRGFGPVAKANRVASTCFTVLLAAARFREEVVEAKRVGSPEVADGRVLSCGLPPVRPNAAPAEAPRTPGFESILVNDLLQVARKATALGGDRKVVLLLDSAVGRGAIAKGRSSSRLLRPALLKMSATLVAGGIYLGMSHAPTRLNVADDPSRDVPLRPPAGQCLCEVLLGADLVLASGCVGHSAQTAGWLRLSLLLSLRHDKDKQRQRQRAATPLPEGRPVLQRTAQNRNSLLASFEAWLQKAGHAAKAYYEWPAEEVARALARYGRELFDAGLPYWHLSETINAVSSKRPAIRRQLQGAWDVAFAWMALEPHTHHVAMPAVVLLAVLAVSLLWGWKQEAGLFGLAWGALLRIGEATGALREALVLPRDVLYTQAFALLKIEEPKTRFKVARHQAAKLEAADLVALVDMAFGKLPKGSKLWPYSAQTLRRRLDAILEALWIPTSRTSRRPLDLGSFRPGGATYLLQSTEDSELVRRRGRWVSQKVMEVYLQEVAASTFYPSLADATERRVMDAAVAFPSLLQQAIRWTQGNIPAGSWYYLWSLQSVAARTGDRWAHGRNGSAYAPGSVAKTLR</sequence>
<dbReference type="SUPFAM" id="SSF56349">
    <property type="entry name" value="DNA breaking-rejoining enzymes"/>
    <property type="match status" value="1"/>
</dbReference>
<dbReference type="OrthoDB" id="440972at2759"/>
<feature type="region of interest" description="Disordered" evidence="2">
    <location>
        <begin position="126"/>
        <end position="151"/>
    </location>
</feature>
<evidence type="ECO:0000256" key="2">
    <source>
        <dbReference type="SAM" id="MobiDB-lite"/>
    </source>
</evidence>
<feature type="compositionally biased region" description="Pro residues" evidence="2">
    <location>
        <begin position="419"/>
        <end position="431"/>
    </location>
</feature>
<dbReference type="GO" id="GO:0015074">
    <property type="term" value="P:DNA integration"/>
    <property type="evidence" value="ECO:0007669"/>
    <property type="project" value="InterPro"/>
</dbReference>
<dbReference type="Proteomes" id="UP000601435">
    <property type="component" value="Unassembled WGS sequence"/>
</dbReference>
<evidence type="ECO:0000256" key="1">
    <source>
        <dbReference type="ARBA" id="ARBA00023172"/>
    </source>
</evidence>
<accession>A0A812ZK03</accession>
<proteinExistence type="predicted"/>
<keyword evidence="4" id="KW-1185">Reference proteome</keyword>
<keyword evidence="1" id="KW-0233">DNA recombination</keyword>